<comment type="caution">
    <text evidence="2">The sequence shown here is derived from an EMBL/GenBank/DDBJ whole genome shotgun (WGS) entry which is preliminary data.</text>
</comment>
<keyword evidence="3" id="KW-1185">Reference proteome</keyword>
<name>A0A1R0FCL3_9HYPH</name>
<reference evidence="2 3" key="1">
    <citation type="submission" date="2016-12" db="EMBL/GenBank/DDBJ databases">
        <title>Comparative genomics of Bartonella apis.</title>
        <authorList>
            <person name="Engel P."/>
        </authorList>
    </citation>
    <scope>NUCLEOTIDE SEQUENCE [LARGE SCALE GENOMIC DNA]</scope>
    <source>
        <strain evidence="2 3">PEB0149</strain>
    </source>
</reference>
<keyword evidence="1" id="KW-0472">Membrane</keyword>
<evidence type="ECO:0000313" key="3">
    <source>
        <dbReference type="Proteomes" id="UP000187344"/>
    </source>
</evidence>
<keyword evidence="1" id="KW-1133">Transmembrane helix</keyword>
<dbReference type="EMBL" id="LXYT01000001">
    <property type="protein sequence ID" value="OLY44705.1"/>
    <property type="molecule type" value="Genomic_DNA"/>
</dbReference>
<accession>A0A1R0FCL3</accession>
<feature type="transmembrane region" description="Helical" evidence="1">
    <location>
        <begin position="40"/>
        <end position="62"/>
    </location>
</feature>
<feature type="transmembrane region" description="Helical" evidence="1">
    <location>
        <begin position="12"/>
        <end position="28"/>
    </location>
</feature>
<sequence length="69" mass="7904">MNFDGLKMRNTVDVILFFIWNSFTFLLGTHVVEALWHDNVILAIVGLIFFPGGICRGFNLWVGWLSAIF</sequence>
<dbReference type="AlphaFoldDB" id="A0A1R0FCL3"/>
<proteinExistence type="predicted"/>
<organism evidence="2 3">
    <name type="scientific">Bartonella apis</name>
    <dbReference type="NCBI Taxonomy" id="1686310"/>
    <lineage>
        <taxon>Bacteria</taxon>
        <taxon>Pseudomonadati</taxon>
        <taxon>Pseudomonadota</taxon>
        <taxon>Alphaproteobacteria</taxon>
        <taxon>Hyphomicrobiales</taxon>
        <taxon>Bartonellaceae</taxon>
        <taxon>Bartonella</taxon>
    </lineage>
</organism>
<keyword evidence="1" id="KW-0812">Transmembrane</keyword>
<gene>
    <name evidence="2" type="ORF">PEB0149_021800</name>
</gene>
<evidence type="ECO:0000256" key="1">
    <source>
        <dbReference type="SAM" id="Phobius"/>
    </source>
</evidence>
<dbReference type="Proteomes" id="UP000187344">
    <property type="component" value="Unassembled WGS sequence"/>
</dbReference>
<protein>
    <submittedName>
        <fullName evidence="2">Uncharacterized protein</fullName>
    </submittedName>
</protein>
<evidence type="ECO:0000313" key="2">
    <source>
        <dbReference type="EMBL" id="OLY44705.1"/>
    </source>
</evidence>